<evidence type="ECO:0000313" key="2">
    <source>
        <dbReference type="EMBL" id="SVB97262.1"/>
    </source>
</evidence>
<protein>
    <recommendedName>
        <fullName evidence="1">Trigger factor ribosome-binding bacterial domain-containing protein</fullName>
    </recommendedName>
</protein>
<sequence length="104" mass="11864">MNVDVKPEKNKQIDIEITIDEFILNKHLKSSASKISNSTNISGFRKGKVPYSIIEAKFGRDYILNNSLDDIIQDVVPDILSEQKLEYPCSPKVDILQKEPKFII</sequence>
<dbReference type="SUPFAM" id="SSF102735">
    <property type="entry name" value="Trigger factor ribosome-binding domain"/>
    <property type="match status" value="1"/>
</dbReference>
<reference evidence="2" key="1">
    <citation type="submission" date="2018-05" db="EMBL/GenBank/DDBJ databases">
        <authorList>
            <person name="Lanie J.A."/>
            <person name="Ng W.-L."/>
            <person name="Kazmierczak K.M."/>
            <person name="Andrzejewski T.M."/>
            <person name="Davidsen T.M."/>
            <person name="Wayne K.J."/>
            <person name="Tettelin H."/>
            <person name="Glass J.I."/>
            <person name="Rusch D."/>
            <person name="Podicherti R."/>
            <person name="Tsui H.-C.T."/>
            <person name="Winkler M.E."/>
        </authorList>
    </citation>
    <scope>NUCLEOTIDE SEQUENCE</scope>
</reference>
<dbReference type="GO" id="GO:0015031">
    <property type="term" value="P:protein transport"/>
    <property type="evidence" value="ECO:0007669"/>
    <property type="project" value="InterPro"/>
</dbReference>
<evidence type="ECO:0000259" key="1">
    <source>
        <dbReference type="Pfam" id="PF05697"/>
    </source>
</evidence>
<dbReference type="EMBL" id="UINC01066494">
    <property type="protein sequence ID" value="SVB97262.1"/>
    <property type="molecule type" value="Genomic_DNA"/>
</dbReference>
<dbReference type="AlphaFoldDB" id="A0A382ID90"/>
<feature type="domain" description="Trigger factor ribosome-binding bacterial" evidence="1">
    <location>
        <begin position="1"/>
        <end position="97"/>
    </location>
</feature>
<dbReference type="Gene3D" id="3.30.70.1050">
    <property type="entry name" value="Trigger factor ribosome-binding domain"/>
    <property type="match status" value="1"/>
</dbReference>
<feature type="non-terminal residue" evidence="2">
    <location>
        <position position="104"/>
    </location>
</feature>
<proteinExistence type="predicted"/>
<dbReference type="GO" id="GO:0006457">
    <property type="term" value="P:protein folding"/>
    <property type="evidence" value="ECO:0007669"/>
    <property type="project" value="InterPro"/>
</dbReference>
<dbReference type="Pfam" id="PF05697">
    <property type="entry name" value="Trigger_N"/>
    <property type="match status" value="1"/>
</dbReference>
<name>A0A382ID90_9ZZZZ</name>
<dbReference type="InterPro" id="IPR008881">
    <property type="entry name" value="Trigger_fac_ribosome-bd_bac"/>
</dbReference>
<feature type="non-terminal residue" evidence="2">
    <location>
        <position position="1"/>
    </location>
</feature>
<accession>A0A382ID90</accession>
<gene>
    <name evidence="2" type="ORF">METZ01_LOCUS250116</name>
</gene>
<organism evidence="2">
    <name type="scientific">marine metagenome</name>
    <dbReference type="NCBI Taxonomy" id="408172"/>
    <lineage>
        <taxon>unclassified sequences</taxon>
        <taxon>metagenomes</taxon>
        <taxon>ecological metagenomes</taxon>
    </lineage>
</organism>
<dbReference type="InterPro" id="IPR036611">
    <property type="entry name" value="Trigger_fac_ribosome-bd_sf"/>
</dbReference>